<keyword evidence="8 9" id="KW-0472">Membrane</keyword>
<name>A0A6J7A2E3_9ZZZZ</name>
<evidence type="ECO:0000259" key="10">
    <source>
        <dbReference type="PROSITE" id="PS50928"/>
    </source>
</evidence>
<reference evidence="11" key="1">
    <citation type="submission" date="2020-05" db="EMBL/GenBank/DDBJ databases">
        <authorList>
            <person name="Chiriac C."/>
            <person name="Salcher M."/>
            <person name="Ghai R."/>
            <person name="Kavagutti S V."/>
        </authorList>
    </citation>
    <scope>NUCLEOTIDE SEQUENCE</scope>
</reference>
<dbReference type="InterPro" id="IPR000515">
    <property type="entry name" value="MetI-like"/>
</dbReference>
<evidence type="ECO:0000256" key="4">
    <source>
        <dbReference type="ARBA" id="ARBA00022475"/>
    </source>
</evidence>
<dbReference type="PANTHER" id="PTHR32243:SF50">
    <property type="entry name" value="MALTOSE_MALTODEXTRIN TRANSPORT SYSTEM PERMEASE PROTEIN MALG"/>
    <property type="match status" value="1"/>
</dbReference>
<feature type="transmembrane region" description="Helical" evidence="9">
    <location>
        <begin position="259"/>
        <end position="280"/>
    </location>
</feature>
<feature type="transmembrane region" description="Helical" evidence="9">
    <location>
        <begin position="20"/>
        <end position="41"/>
    </location>
</feature>
<gene>
    <name evidence="11" type="ORF">UFOPK3167_00682</name>
</gene>
<dbReference type="Pfam" id="PF00528">
    <property type="entry name" value="BPD_transp_1"/>
    <property type="match status" value="1"/>
</dbReference>
<keyword evidence="4" id="KW-1003">Cell membrane</keyword>
<evidence type="ECO:0000256" key="6">
    <source>
        <dbReference type="ARBA" id="ARBA00022692"/>
    </source>
</evidence>
<feature type="transmembrane region" description="Helical" evidence="9">
    <location>
        <begin position="118"/>
        <end position="139"/>
    </location>
</feature>
<proteinExistence type="inferred from homology"/>
<dbReference type="Gene3D" id="1.10.3720.10">
    <property type="entry name" value="MetI-like"/>
    <property type="match status" value="1"/>
</dbReference>
<dbReference type="GO" id="GO:0005886">
    <property type="term" value="C:plasma membrane"/>
    <property type="evidence" value="ECO:0007669"/>
    <property type="project" value="UniProtKB-SubCell"/>
</dbReference>
<evidence type="ECO:0000256" key="2">
    <source>
        <dbReference type="ARBA" id="ARBA00009047"/>
    </source>
</evidence>
<evidence type="ECO:0000256" key="9">
    <source>
        <dbReference type="SAM" id="Phobius"/>
    </source>
</evidence>
<evidence type="ECO:0000256" key="8">
    <source>
        <dbReference type="ARBA" id="ARBA00023136"/>
    </source>
</evidence>
<evidence type="ECO:0000256" key="3">
    <source>
        <dbReference type="ARBA" id="ARBA00022448"/>
    </source>
</evidence>
<dbReference type="InterPro" id="IPR035906">
    <property type="entry name" value="MetI-like_sf"/>
</dbReference>
<comment type="similarity">
    <text evidence="2">Belongs to the binding-protein-dependent transport system permease family. MalFG subfamily.</text>
</comment>
<protein>
    <submittedName>
        <fullName evidence="11">Unannotated protein</fullName>
    </submittedName>
</protein>
<evidence type="ECO:0000256" key="1">
    <source>
        <dbReference type="ARBA" id="ARBA00004651"/>
    </source>
</evidence>
<keyword evidence="7 9" id="KW-1133">Transmembrane helix</keyword>
<comment type="subcellular location">
    <subcellularLocation>
        <location evidence="1">Cell membrane</location>
        <topology evidence="1">Multi-pass membrane protein</topology>
    </subcellularLocation>
</comment>
<dbReference type="SUPFAM" id="SSF161098">
    <property type="entry name" value="MetI-like"/>
    <property type="match status" value="1"/>
</dbReference>
<dbReference type="GO" id="GO:0042956">
    <property type="term" value="P:maltodextrin transmembrane transport"/>
    <property type="evidence" value="ECO:0007669"/>
    <property type="project" value="TreeGrafter"/>
</dbReference>
<dbReference type="PROSITE" id="PS50928">
    <property type="entry name" value="ABC_TM1"/>
    <property type="match status" value="1"/>
</dbReference>
<dbReference type="CDD" id="cd06261">
    <property type="entry name" value="TM_PBP2"/>
    <property type="match status" value="1"/>
</dbReference>
<evidence type="ECO:0000313" key="11">
    <source>
        <dbReference type="EMBL" id="CAB4827005.1"/>
    </source>
</evidence>
<feature type="transmembrane region" description="Helical" evidence="9">
    <location>
        <begin position="199"/>
        <end position="224"/>
    </location>
</feature>
<keyword evidence="3" id="KW-0813">Transport</keyword>
<keyword evidence="5" id="KW-0762">Sugar transport</keyword>
<evidence type="ECO:0000256" key="5">
    <source>
        <dbReference type="ARBA" id="ARBA00022597"/>
    </source>
</evidence>
<keyword evidence="6 9" id="KW-0812">Transmembrane</keyword>
<dbReference type="PANTHER" id="PTHR32243">
    <property type="entry name" value="MALTOSE TRANSPORT SYSTEM PERMEASE-RELATED"/>
    <property type="match status" value="1"/>
</dbReference>
<dbReference type="GO" id="GO:0015423">
    <property type="term" value="F:ABC-type maltose transporter activity"/>
    <property type="evidence" value="ECO:0007669"/>
    <property type="project" value="TreeGrafter"/>
</dbReference>
<sequence>MSGVTFLESKRVKFWLKKLLWRHVVGILVAAFAIFPLVWMFSAAFDVTGQLSTQQLIPMHRGLSNFTQLLSNSEKPFFTWVKNSMVVAISAAAMQTIIGATAAYSLSRHRFKGRKLTLSTILIVQMFPQLLATTTLFLIVNTFGSSFSALGLGHQLPLILIFGGGALGVNTWMLKGFFDTIPSEIDEAAKIDGAGHFVIFTKIVVPLATPVFIVIFLLSFIGILNEYLITSVILGLDSKNMTVAVGLQQFIYGQYGKNWGPFTAGALLATIPVLTLFLFLQKYLVSGLVSGSTKG</sequence>
<feature type="transmembrane region" description="Helical" evidence="9">
    <location>
        <begin position="159"/>
        <end position="178"/>
    </location>
</feature>
<feature type="transmembrane region" description="Helical" evidence="9">
    <location>
        <begin position="85"/>
        <end position="106"/>
    </location>
</feature>
<accession>A0A6J7A2E3</accession>
<organism evidence="11">
    <name type="scientific">freshwater metagenome</name>
    <dbReference type="NCBI Taxonomy" id="449393"/>
    <lineage>
        <taxon>unclassified sequences</taxon>
        <taxon>metagenomes</taxon>
        <taxon>ecological metagenomes</taxon>
    </lineage>
</organism>
<evidence type="ECO:0000256" key="7">
    <source>
        <dbReference type="ARBA" id="ARBA00022989"/>
    </source>
</evidence>
<dbReference type="AlphaFoldDB" id="A0A6J7A2E3"/>
<feature type="domain" description="ABC transmembrane type-1" evidence="10">
    <location>
        <begin position="81"/>
        <end position="280"/>
    </location>
</feature>
<dbReference type="InterPro" id="IPR050901">
    <property type="entry name" value="BP-dep_ABC_trans_perm"/>
</dbReference>
<dbReference type="EMBL" id="CAFABF010000026">
    <property type="protein sequence ID" value="CAB4827005.1"/>
    <property type="molecule type" value="Genomic_DNA"/>
</dbReference>